<comment type="caution">
    <text evidence="1">The sequence shown here is derived from an EMBL/GenBank/DDBJ whole genome shotgun (WGS) entry which is preliminary data.</text>
</comment>
<accession>A0AAJ1EP87</accession>
<dbReference type="AlphaFoldDB" id="A0AAJ1EP87"/>
<organism evidence="1 2">
    <name type="scientific">Mediterraneibacter gnavus</name>
    <name type="common">Ruminococcus gnavus</name>
    <dbReference type="NCBI Taxonomy" id="33038"/>
    <lineage>
        <taxon>Bacteria</taxon>
        <taxon>Bacillati</taxon>
        <taxon>Bacillota</taxon>
        <taxon>Clostridia</taxon>
        <taxon>Lachnospirales</taxon>
        <taxon>Lachnospiraceae</taxon>
        <taxon>Mediterraneibacter</taxon>
    </lineage>
</organism>
<reference evidence="1" key="1">
    <citation type="submission" date="2021-10" db="EMBL/GenBank/DDBJ databases">
        <title>Collection of gut derived symbiotic bacterial strains cultured from healthy donors.</title>
        <authorList>
            <person name="Lin H."/>
            <person name="Littmann E."/>
            <person name="Claire K."/>
            <person name="Pamer E."/>
        </authorList>
    </citation>
    <scope>NUCLEOTIDE SEQUENCE</scope>
    <source>
        <strain evidence="1">MSK.23.4</strain>
    </source>
</reference>
<evidence type="ECO:0000313" key="1">
    <source>
        <dbReference type="EMBL" id="MCB5492276.1"/>
    </source>
</evidence>
<gene>
    <name evidence="1" type="ORF">LIQ10_00770</name>
</gene>
<dbReference type="EMBL" id="JAJBNC010000001">
    <property type="protein sequence ID" value="MCB5492276.1"/>
    <property type="molecule type" value="Genomic_DNA"/>
</dbReference>
<proteinExistence type="predicted"/>
<evidence type="ECO:0000313" key="2">
    <source>
        <dbReference type="Proteomes" id="UP001297422"/>
    </source>
</evidence>
<dbReference type="RefSeq" id="WP_173878339.1">
    <property type="nucleotide sequence ID" value="NZ_JAAIMT010000001.1"/>
</dbReference>
<name>A0AAJ1EP87_MEDGN</name>
<dbReference type="Proteomes" id="UP001297422">
    <property type="component" value="Unassembled WGS sequence"/>
</dbReference>
<sequence>MKGREKMDREELMKELEELFQDEPDNNKLNAVLDLSDAYAEYEYEERKKSEKVQWGKDVCAAAGEDVDEFPEQVFISISEKLEDRMLENNGDLEYAVVQEVVNEFWEQEAEEKDADCKPE</sequence>
<protein>
    <submittedName>
        <fullName evidence="1">Uncharacterized protein</fullName>
    </submittedName>
</protein>